<dbReference type="Proteomes" id="UP001158049">
    <property type="component" value="Unassembled WGS sequence"/>
</dbReference>
<dbReference type="RefSeq" id="WP_283443724.1">
    <property type="nucleotide sequence ID" value="NZ_FXUL01000015.1"/>
</dbReference>
<organism evidence="1 2">
    <name type="scientific">Noviherbaspirillum suwonense</name>
    <dbReference type="NCBI Taxonomy" id="1224511"/>
    <lineage>
        <taxon>Bacteria</taxon>
        <taxon>Pseudomonadati</taxon>
        <taxon>Pseudomonadota</taxon>
        <taxon>Betaproteobacteria</taxon>
        <taxon>Burkholderiales</taxon>
        <taxon>Oxalobacteraceae</taxon>
        <taxon>Noviherbaspirillum</taxon>
    </lineage>
</organism>
<name>A0ABY1QJ91_9BURK</name>
<comment type="caution">
    <text evidence="1">The sequence shown here is derived from an EMBL/GenBank/DDBJ whole genome shotgun (WGS) entry which is preliminary data.</text>
</comment>
<protein>
    <submittedName>
        <fullName evidence="1">Uncharacterized protein</fullName>
    </submittedName>
</protein>
<proteinExistence type="predicted"/>
<sequence length="94" mass="10730">METALIKGKAIPKFDSALIAFLGTPEVDSLTRQSIRQFGIENSEGEIYRIVGAENDMVYATLIDRVRDLRYRIEPLRDQGFHHFKAIARIPPEL</sequence>
<keyword evidence="2" id="KW-1185">Reference proteome</keyword>
<reference evidence="1 2" key="1">
    <citation type="submission" date="2017-05" db="EMBL/GenBank/DDBJ databases">
        <authorList>
            <person name="Varghese N."/>
            <person name="Submissions S."/>
        </authorList>
    </citation>
    <scope>NUCLEOTIDE SEQUENCE [LARGE SCALE GENOMIC DNA]</scope>
    <source>
        <strain evidence="1 2">DSM 26001</strain>
    </source>
</reference>
<dbReference type="EMBL" id="FXUL01000015">
    <property type="protein sequence ID" value="SMP69937.1"/>
    <property type="molecule type" value="Genomic_DNA"/>
</dbReference>
<evidence type="ECO:0000313" key="1">
    <source>
        <dbReference type="EMBL" id="SMP69937.1"/>
    </source>
</evidence>
<evidence type="ECO:0000313" key="2">
    <source>
        <dbReference type="Proteomes" id="UP001158049"/>
    </source>
</evidence>
<gene>
    <name evidence="1" type="ORF">SAMN06295970_115109</name>
</gene>
<accession>A0ABY1QJ91</accession>